<evidence type="ECO:0000259" key="6">
    <source>
        <dbReference type="Pfam" id="PF00877"/>
    </source>
</evidence>
<dbReference type="SUPFAM" id="SSF47090">
    <property type="entry name" value="PGBD-like"/>
    <property type="match status" value="2"/>
</dbReference>
<keyword evidence="2" id="KW-0645">Protease</keyword>
<evidence type="ECO:0000256" key="5">
    <source>
        <dbReference type="SAM" id="MobiDB-lite"/>
    </source>
</evidence>
<dbReference type="InterPro" id="IPR036366">
    <property type="entry name" value="PGBDSf"/>
</dbReference>
<comment type="similarity">
    <text evidence="1">Belongs to the peptidase C40 family.</text>
</comment>
<dbReference type="AlphaFoldDB" id="A0A7G1PB81"/>
<dbReference type="InterPro" id="IPR047763">
    <property type="entry name" value="PG_bind_dom_phiBT1-type"/>
</dbReference>
<sequence>MRHPQTVEKLTDVQKRGIIQRESEGRRTTAPVFEEFTPESNCDCPGCTHWRRVLPHSVVGGSGGHPAARPPAVGRARAGGTAPMALALAAATGTALGAAGAAPAVAVSAAAHAPQHPGGPAAGAAAVSELAVSEPVVSESAVDEPPVDQPGTPQGGLAPLHGPGGAPARVKVPWTTRAEIIDRAKTWVAAKVPYDMNAYWSDGYRQDCSGFVSMAWNLGGNEWTGSLDTYGVRIAREELQSGDMLLFHNPADPEKGSHVVIFGGWTDSKQTHYVAYEQTRPHTRRQVTPYAYWSNSDRYVPYRYKGVKAEAGDGGTDTDTGTGTGTGTATGTPVTSPLTVAYPGKAAFGPGTDNAYVTRLGRMLVERGAGEFYSSGPGPRWSDADRQATRAFQQAQGWTGADADGLPGPTTWSYLVNGKGRDVRAVSGGGTGTPARPPADGVASHGVAGYPGRALFRPGADNAYVTRLGKQLVKKGFGKYYTQGPGPRWGESDRRNVEAFQRAQGWRGGAADGYPGPETWRRLFA</sequence>
<dbReference type="KEGG" id="sgm:GCM10017557_52440"/>
<keyword evidence="4" id="KW-0788">Thiol protease</keyword>
<evidence type="ECO:0000256" key="1">
    <source>
        <dbReference type="ARBA" id="ARBA00007074"/>
    </source>
</evidence>
<evidence type="ECO:0000313" key="8">
    <source>
        <dbReference type="Proteomes" id="UP000516444"/>
    </source>
</evidence>
<feature type="region of interest" description="Disordered" evidence="5">
    <location>
        <begin position="135"/>
        <end position="167"/>
    </location>
</feature>
<keyword evidence="3" id="KW-0378">Hydrolase</keyword>
<dbReference type="Pfam" id="PF00877">
    <property type="entry name" value="NLPC_P60"/>
    <property type="match status" value="1"/>
</dbReference>
<evidence type="ECO:0000313" key="7">
    <source>
        <dbReference type="EMBL" id="BCL30385.1"/>
    </source>
</evidence>
<dbReference type="GO" id="GO:0006508">
    <property type="term" value="P:proteolysis"/>
    <property type="evidence" value="ECO:0007669"/>
    <property type="project" value="UniProtKB-KW"/>
</dbReference>
<evidence type="ECO:0000256" key="3">
    <source>
        <dbReference type="ARBA" id="ARBA00022801"/>
    </source>
</evidence>
<dbReference type="Gene3D" id="3.90.1720.10">
    <property type="entry name" value="endopeptidase domain like (from Nostoc punctiforme)"/>
    <property type="match status" value="1"/>
</dbReference>
<dbReference type="InterPro" id="IPR036365">
    <property type="entry name" value="PGBD-like_sf"/>
</dbReference>
<evidence type="ECO:0000256" key="2">
    <source>
        <dbReference type="ARBA" id="ARBA00022670"/>
    </source>
</evidence>
<feature type="domain" description="NlpC/P60" evidence="6">
    <location>
        <begin position="205"/>
        <end position="264"/>
    </location>
</feature>
<feature type="region of interest" description="Disordered" evidence="5">
    <location>
        <begin position="310"/>
        <end position="336"/>
    </location>
</feature>
<dbReference type="Gene3D" id="1.10.101.10">
    <property type="entry name" value="PGBD-like superfamily/PGBD"/>
    <property type="match status" value="2"/>
</dbReference>
<reference evidence="7 8" key="1">
    <citation type="journal article" date="2014" name="Int. J. Syst. Evol. Microbiol.">
        <title>Complete genome sequence of Corynebacterium casei LMG S-19264T (=DSM 44701T), isolated from a smear-ripened cheese.</title>
        <authorList>
            <consortium name="US DOE Joint Genome Institute (JGI-PGF)"/>
            <person name="Walter F."/>
            <person name="Albersmeier A."/>
            <person name="Kalinowski J."/>
            <person name="Ruckert C."/>
        </authorList>
    </citation>
    <scope>NUCLEOTIDE SEQUENCE [LARGE SCALE GENOMIC DNA]</scope>
    <source>
        <strain evidence="7 8">JCM 4677</strain>
    </source>
</reference>
<gene>
    <name evidence="7" type="ORF">GCM10017557_52440</name>
</gene>
<dbReference type="Proteomes" id="UP000516444">
    <property type="component" value="Chromosome"/>
</dbReference>
<dbReference type="NCBIfam" id="NF038080">
    <property type="entry name" value="PG_bind_siph"/>
    <property type="match status" value="2"/>
</dbReference>
<accession>A0A7G1PB81</accession>
<proteinExistence type="inferred from homology"/>
<dbReference type="GO" id="GO:0008234">
    <property type="term" value="F:cysteine-type peptidase activity"/>
    <property type="evidence" value="ECO:0007669"/>
    <property type="project" value="UniProtKB-KW"/>
</dbReference>
<name>A0A7G1PB81_9ACTN</name>
<keyword evidence="8" id="KW-1185">Reference proteome</keyword>
<protein>
    <recommendedName>
        <fullName evidence="6">NlpC/P60 domain-containing protein</fullName>
    </recommendedName>
</protein>
<dbReference type="EMBL" id="AP023440">
    <property type="protein sequence ID" value="BCL30385.1"/>
    <property type="molecule type" value="Genomic_DNA"/>
</dbReference>
<evidence type="ECO:0000256" key="4">
    <source>
        <dbReference type="ARBA" id="ARBA00022807"/>
    </source>
</evidence>
<dbReference type="InterPro" id="IPR038765">
    <property type="entry name" value="Papain-like_cys_pep_sf"/>
</dbReference>
<dbReference type="SUPFAM" id="SSF54001">
    <property type="entry name" value="Cysteine proteinases"/>
    <property type="match status" value="1"/>
</dbReference>
<dbReference type="InterPro" id="IPR000064">
    <property type="entry name" value="NLP_P60_dom"/>
</dbReference>
<organism evidence="7 8">
    <name type="scientific">Streptomyces aurantiacus</name>
    <dbReference type="NCBI Taxonomy" id="47760"/>
    <lineage>
        <taxon>Bacteria</taxon>
        <taxon>Bacillati</taxon>
        <taxon>Actinomycetota</taxon>
        <taxon>Actinomycetes</taxon>
        <taxon>Kitasatosporales</taxon>
        <taxon>Streptomycetaceae</taxon>
        <taxon>Streptomyces</taxon>
        <taxon>Streptomyces aurantiacus group</taxon>
    </lineage>
</organism>